<gene>
    <name evidence="7" type="ORF">PQ465_12770</name>
</gene>
<dbReference type="Pfam" id="PF00388">
    <property type="entry name" value="PI-PLC-X"/>
    <property type="match status" value="1"/>
</dbReference>
<reference evidence="7 8" key="1">
    <citation type="submission" date="2023-02" db="EMBL/GenBank/DDBJ databases">
        <title>Genome sequence of Sphingobacterium sp. KACC 22765.</title>
        <authorList>
            <person name="Kim S."/>
            <person name="Heo J."/>
            <person name="Kwon S.-W."/>
        </authorList>
    </citation>
    <scope>NUCLEOTIDE SEQUENCE [LARGE SCALE GENOMIC DNA]</scope>
    <source>
        <strain evidence="7 8">KACC 22765</strain>
    </source>
</reference>
<dbReference type="PANTHER" id="PTHR13593:SF113">
    <property type="entry name" value="SI:DKEY-266F7.9"/>
    <property type="match status" value="1"/>
</dbReference>
<dbReference type="SUPFAM" id="SSF51695">
    <property type="entry name" value="PLC-like phosphodiesterases"/>
    <property type="match status" value="1"/>
</dbReference>
<evidence type="ECO:0000256" key="1">
    <source>
        <dbReference type="ARBA" id="ARBA00001316"/>
    </source>
</evidence>
<dbReference type="EMBL" id="CP117880">
    <property type="protein sequence ID" value="WDF67177.1"/>
    <property type="molecule type" value="Genomic_DNA"/>
</dbReference>
<accession>A0ABY7WBY3</accession>
<dbReference type="InterPro" id="IPR051057">
    <property type="entry name" value="PI-PLC_domain"/>
</dbReference>
<dbReference type="PROSITE" id="PS51257">
    <property type="entry name" value="PROKAR_LIPOPROTEIN"/>
    <property type="match status" value="1"/>
</dbReference>
<evidence type="ECO:0000313" key="7">
    <source>
        <dbReference type="EMBL" id="WDF67177.1"/>
    </source>
</evidence>
<dbReference type="InterPro" id="IPR017946">
    <property type="entry name" value="PLC-like_Pdiesterase_TIM-brl"/>
</dbReference>
<organism evidence="7 8">
    <name type="scientific">Sphingobacterium oryzagri</name>
    <dbReference type="NCBI Taxonomy" id="3025669"/>
    <lineage>
        <taxon>Bacteria</taxon>
        <taxon>Pseudomonadati</taxon>
        <taxon>Bacteroidota</taxon>
        <taxon>Sphingobacteriia</taxon>
        <taxon>Sphingobacteriales</taxon>
        <taxon>Sphingobacteriaceae</taxon>
        <taxon>Sphingobacterium</taxon>
    </lineage>
</organism>
<proteinExistence type="predicted"/>
<dbReference type="RefSeq" id="WP_274265907.1">
    <property type="nucleotide sequence ID" value="NZ_CP117880.1"/>
</dbReference>
<dbReference type="EC" id="4.6.1.13" evidence="2"/>
<comment type="catalytic activity">
    <reaction evidence="1">
        <text>a 1,2-diacyl-sn-glycero-3-phospho-(1D-myo-inositol) = 1D-myo-inositol 1,2-cyclic phosphate + a 1,2-diacyl-sn-glycerol</text>
        <dbReference type="Rhea" id="RHEA:17093"/>
        <dbReference type="ChEBI" id="CHEBI:17815"/>
        <dbReference type="ChEBI" id="CHEBI:57880"/>
        <dbReference type="ChEBI" id="CHEBI:58484"/>
        <dbReference type="EC" id="4.6.1.13"/>
    </reaction>
</comment>
<feature type="domain" description="Phosphatidylinositol-specific phospholipase C X" evidence="6">
    <location>
        <begin position="68"/>
        <end position="204"/>
    </location>
</feature>
<dbReference type="InterPro" id="IPR000909">
    <property type="entry name" value="PLipase_C_PInositol-sp_X_dom"/>
</dbReference>
<evidence type="ECO:0000313" key="8">
    <source>
        <dbReference type="Proteomes" id="UP001221558"/>
    </source>
</evidence>
<evidence type="ECO:0000256" key="3">
    <source>
        <dbReference type="ARBA" id="ARBA00019758"/>
    </source>
</evidence>
<dbReference type="PANTHER" id="PTHR13593">
    <property type="match status" value="1"/>
</dbReference>
<dbReference type="SMART" id="SM00148">
    <property type="entry name" value="PLCXc"/>
    <property type="match status" value="1"/>
</dbReference>
<sequence>MKNPYVKRGLFAGIALLLLSCQKQEMLMSTDSTTMLTENQQAAIPMQGTYTAANVADWMGFLPNNTLLSTLTIPGTHDSGARIEPVSGTAKTQNLTIAQQLDAGVRFLDIRCRHYQDAFTIHHGAIYQNLNFDDVINACKNFLQAHPNETIIMSVKPEHTAEGNTRTFQEQFNLYVQQDAALWHLNSGIPTLGDTRGKIVLLRRFGANADWGLNASHSWGDKATFTINNGSYSLRVQDEYQVSNNSNKWNAITNLWNEAISGNNQTMYVNFTSGYQQILWVIPDIPAVSNGINPQVNTFFSNSTGGRYGSVVMDFITTGIASNIVQANF</sequence>
<evidence type="ECO:0000256" key="2">
    <source>
        <dbReference type="ARBA" id="ARBA00012581"/>
    </source>
</evidence>
<dbReference type="Proteomes" id="UP001221558">
    <property type="component" value="Chromosome"/>
</dbReference>
<keyword evidence="8" id="KW-1185">Reference proteome</keyword>
<evidence type="ECO:0000259" key="6">
    <source>
        <dbReference type="SMART" id="SM00148"/>
    </source>
</evidence>
<evidence type="ECO:0000256" key="4">
    <source>
        <dbReference type="ARBA" id="ARBA00030474"/>
    </source>
</evidence>
<protein>
    <recommendedName>
        <fullName evidence="3">1-phosphatidylinositol phosphodiesterase</fullName>
        <ecNumber evidence="2">4.6.1.13</ecNumber>
    </recommendedName>
    <alternativeName>
        <fullName evidence="4">Phosphatidylinositol diacylglycerol-lyase</fullName>
    </alternativeName>
    <alternativeName>
        <fullName evidence="5">Phosphatidylinositol-specific phospholipase C</fullName>
    </alternativeName>
</protein>
<dbReference type="CDD" id="cd08586">
    <property type="entry name" value="PI-PLCc_BcPLC_like"/>
    <property type="match status" value="1"/>
</dbReference>
<name>A0ABY7WBY3_9SPHI</name>
<evidence type="ECO:0000256" key="5">
    <source>
        <dbReference type="ARBA" id="ARBA00030782"/>
    </source>
</evidence>
<dbReference type="Gene3D" id="3.20.20.190">
    <property type="entry name" value="Phosphatidylinositol (PI) phosphodiesterase"/>
    <property type="match status" value="1"/>
</dbReference>
<dbReference type="PROSITE" id="PS50007">
    <property type="entry name" value="PIPLC_X_DOMAIN"/>
    <property type="match status" value="1"/>
</dbReference>